<evidence type="ECO:0000256" key="4">
    <source>
        <dbReference type="ARBA" id="ARBA00004496"/>
    </source>
</evidence>
<dbReference type="GO" id="GO:0003924">
    <property type="term" value="F:GTPase activity"/>
    <property type="evidence" value="ECO:0007669"/>
    <property type="project" value="InterPro"/>
</dbReference>
<dbReference type="CDD" id="cd03696">
    <property type="entry name" value="SelB_II"/>
    <property type="match status" value="1"/>
</dbReference>
<proteinExistence type="predicted"/>
<accession>A0A815PW27</accession>
<comment type="cofactor">
    <cofactor evidence="1">
        <name>Mn(2+)</name>
        <dbReference type="ChEBI" id="CHEBI:29035"/>
    </cofactor>
</comment>
<keyword evidence="10" id="KW-0378">Hydrolase</keyword>
<evidence type="ECO:0000313" key="20">
    <source>
        <dbReference type="EMBL" id="CAF1455132.1"/>
    </source>
</evidence>
<dbReference type="InterPro" id="IPR049394">
    <property type="entry name" value="eEFSec_C"/>
</dbReference>
<sequence>MSILNFNVGVLGHVDSGKTSLAKALSTVASTNAFDKNPQSQERGITLDLGFSSFTIDMPEHLTNSNYSQLQITLVDCPGHASLIRTIIGGAQIIDLMLLVIDITKGIQTQTAECLIIGEITCDKMLVVLNKIDLIEEDQRQATIDKMTKRLRKTFESTKFPQTPIIPCSAVSSLNLNELVSTLQQHVYIPRRSATGPFIFSVDHCFSIRGQGTVMTGTVLSGSVRINDSIEIVSLKEVRKVKSMQMFRKPIDRAIQGDRIGLCVTQFDPDKLERGIVSTPGVIKIFHGLIIRVNKVKHFKHDIESRTKFHITCGHATVMVKHFKHDIESRTKFHITCGHATVMGKIVLFLDHSTEENNNDDQFNYGKEYEATDQYSSEHSTENKHIYALIELESPIACQLQSIMIGSRLDTDIHANTCRLAFYGHVLDGFIDTDYLNKELPSKLRVYKRKEKVGFIDRVVDDQTIIGKDLFQKETNINTFVNFKVELTPRGEQGFIESSFGQSGKFKVRFMNGLSNETKQLFNNAKGRKQQPKTAATTTTTTTDADVESNEPPERIRIVLKFNKYLFQEKTVISQ</sequence>
<evidence type="ECO:0000259" key="19">
    <source>
        <dbReference type="PROSITE" id="PS51722"/>
    </source>
</evidence>
<dbReference type="PANTHER" id="PTHR43721:SF11">
    <property type="entry name" value="SELENOCYSTEINE-SPECIFIC ELONGATION FACTOR"/>
    <property type="match status" value="1"/>
</dbReference>
<reference evidence="20" key="1">
    <citation type="submission" date="2021-02" db="EMBL/GenBank/DDBJ databases">
        <authorList>
            <person name="Nowell W R."/>
        </authorList>
    </citation>
    <scope>NUCLEOTIDE SEQUENCE</scope>
</reference>
<dbReference type="GO" id="GO:0005634">
    <property type="term" value="C:nucleus"/>
    <property type="evidence" value="ECO:0007669"/>
    <property type="project" value="UniProtKB-SubCell"/>
</dbReference>
<evidence type="ECO:0000256" key="17">
    <source>
        <dbReference type="ARBA" id="ARBA00082387"/>
    </source>
</evidence>
<evidence type="ECO:0000256" key="9">
    <source>
        <dbReference type="ARBA" id="ARBA00022741"/>
    </source>
</evidence>
<dbReference type="InterPro" id="IPR004161">
    <property type="entry name" value="EFTu-like_2"/>
</dbReference>
<evidence type="ECO:0000256" key="14">
    <source>
        <dbReference type="ARBA" id="ARBA00049117"/>
    </source>
</evidence>
<evidence type="ECO:0000256" key="8">
    <source>
        <dbReference type="ARBA" id="ARBA00022553"/>
    </source>
</evidence>
<evidence type="ECO:0000313" key="21">
    <source>
        <dbReference type="Proteomes" id="UP000663855"/>
    </source>
</evidence>
<organism evidence="20 21">
    <name type="scientific">Rotaria magnacalcarata</name>
    <dbReference type="NCBI Taxonomy" id="392030"/>
    <lineage>
        <taxon>Eukaryota</taxon>
        <taxon>Metazoa</taxon>
        <taxon>Spiralia</taxon>
        <taxon>Gnathifera</taxon>
        <taxon>Rotifera</taxon>
        <taxon>Eurotatoria</taxon>
        <taxon>Bdelloidea</taxon>
        <taxon>Philodinida</taxon>
        <taxon>Philodinidae</taxon>
        <taxon>Rotaria</taxon>
    </lineage>
</organism>
<dbReference type="Pfam" id="PF21208">
    <property type="entry name" value="euk_SelB_III"/>
    <property type="match status" value="1"/>
</dbReference>
<comment type="cofactor">
    <cofactor evidence="2">
        <name>Mg(2+)</name>
        <dbReference type="ChEBI" id="CHEBI:18420"/>
    </cofactor>
</comment>
<dbReference type="SUPFAM" id="SSF50447">
    <property type="entry name" value="Translation proteins"/>
    <property type="match status" value="1"/>
</dbReference>
<dbReference type="Pfam" id="PF03144">
    <property type="entry name" value="GTP_EFTU_D2"/>
    <property type="match status" value="1"/>
</dbReference>
<dbReference type="InterPro" id="IPR050055">
    <property type="entry name" value="EF-Tu_GTPase"/>
</dbReference>
<evidence type="ECO:0000256" key="11">
    <source>
        <dbReference type="ARBA" id="ARBA00022917"/>
    </source>
</evidence>
<comment type="function">
    <text evidence="15">Translation factor required for the incorporation of the rare amino acid selenocysteine encoded by UGA codons. Replaces the eRF1-eRF3-GTP ternary complex for the insertion of selenocysteine directed by the UGA codon. Insertion of selenocysteine at UGA codons is mediated by SECISBP2 and EEFSEC: SECISBP2 (1) specifically binds the SECIS sequence once the 80S ribosome encounters an in-frame UGA codon and (2) contacts the RPS27A/eS31 of the 40S ribosome before ribosome stalling. (3) GTP-bound EEFSEC then delivers selenocysteinyl-tRNA(Sec) to the 80S ribosome and adopts a preaccommodated state conformation. (4) After GTP hydrolysis, EEFSEC dissociates from the assembly, selenocysteinyl-tRNA(Sec) accommodates, and peptide bond synthesis and selenoprotein elongation occur.</text>
</comment>
<comment type="caution">
    <text evidence="20">The sequence shown here is derived from an EMBL/GenBank/DDBJ whole genome shotgun (WGS) entry which is preliminary data.</text>
</comment>
<feature type="region of interest" description="Disordered" evidence="18">
    <location>
        <begin position="522"/>
        <end position="550"/>
    </location>
</feature>
<dbReference type="EMBL" id="CAJNOV010011644">
    <property type="protein sequence ID" value="CAF1455132.1"/>
    <property type="molecule type" value="Genomic_DNA"/>
</dbReference>
<keyword evidence="13" id="KW-0539">Nucleus</keyword>
<keyword evidence="7" id="KW-0963">Cytoplasm</keyword>
<dbReference type="CDD" id="cd04094">
    <property type="entry name" value="eSelB_III"/>
    <property type="match status" value="1"/>
</dbReference>
<dbReference type="CDD" id="cd01889">
    <property type="entry name" value="SelB_euk"/>
    <property type="match status" value="1"/>
</dbReference>
<gene>
    <name evidence="20" type="ORF">CJN711_LOCUS24789</name>
</gene>
<keyword evidence="8" id="KW-0597">Phosphoprotein</keyword>
<dbReference type="InterPro" id="IPR049393">
    <property type="entry name" value="eEFSec_III"/>
</dbReference>
<dbReference type="Pfam" id="PF00009">
    <property type="entry name" value="GTP_EFTU"/>
    <property type="match status" value="1"/>
</dbReference>
<evidence type="ECO:0000256" key="5">
    <source>
        <dbReference type="ARBA" id="ARBA00015953"/>
    </source>
</evidence>
<evidence type="ECO:0000256" key="6">
    <source>
        <dbReference type="ARBA" id="ARBA00022481"/>
    </source>
</evidence>
<dbReference type="Gene3D" id="3.40.50.300">
    <property type="entry name" value="P-loop containing nucleotide triphosphate hydrolases"/>
    <property type="match status" value="1"/>
</dbReference>
<dbReference type="SUPFAM" id="SSF52540">
    <property type="entry name" value="P-loop containing nucleoside triphosphate hydrolases"/>
    <property type="match status" value="1"/>
</dbReference>
<dbReference type="InterPro" id="IPR005225">
    <property type="entry name" value="Small_GTP-bd"/>
</dbReference>
<evidence type="ECO:0000256" key="16">
    <source>
        <dbReference type="ARBA" id="ARBA00076506"/>
    </source>
</evidence>
<evidence type="ECO:0000256" key="7">
    <source>
        <dbReference type="ARBA" id="ARBA00022490"/>
    </source>
</evidence>
<protein>
    <recommendedName>
        <fullName evidence="5">Selenocysteine-specific elongation factor</fullName>
    </recommendedName>
    <alternativeName>
        <fullName evidence="17">Elongation factor sec</fullName>
    </alternativeName>
    <alternativeName>
        <fullName evidence="16">Eukaryotic elongation factor, selenocysteine-tRNA-specific</fullName>
    </alternativeName>
</protein>
<evidence type="ECO:0000256" key="13">
    <source>
        <dbReference type="ARBA" id="ARBA00023242"/>
    </source>
</evidence>
<dbReference type="PANTHER" id="PTHR43721">
    <property type="entry name" value="ELONGATION FACTOR TU-RELATED"/>
    <property type="match status" value="1"/>
</dbReference>
<evidence type="ECO:0000256" key="18">
    <source>
        <dbReference type="SAM" id="MobiDB-lite"/>
    </source>
</evidence>
<dbReference type="Pfam" id="PF21131">
    <property type="entry name" value="eEFSec_4th"/>
    <property type="match status" value="1"/>
</dbReference>
<evidence type="ECO:0000256" key="12">
    <source>
        <dbReference type="ARBA" id="ARBA00023134"/>
    </source>
</evidence>
<keyword evidence="12" id="KW-0342">GTP-binding</keyword>
<comment type="subcellular location">
    <subcellularLocation>
        <location evidence="4">Cytoplasm</location>
    </subcellularLocation>
    <subcellularLocation>
        <location evidence="3">Nucleus</location>
    </subcellularLocation>
</comment>
<dbReference type="PRINTS" id="PR00315">
    <property type="entry name" value="ELONGATNFCT"/>
</dbReference>
<evidence type="ECO:0000256" key="2">
    <source>
        <dbReference type="ARBA" id="ARBA00001946"/>
    </source>
</evidence>
<name>A0A815PW27_9BILA</name>
<keyword evidence="6" id="KW-0488">Methylation</keyword>
<dbReference type="FunFam" id="3.40.50.300:FF:000900">
    <property type="entry name" value="Eukaryotic elongation factor, selenocysteine-tRNA-specific"/>
    <property type="match status" value="1"/>
</dbReference>
<dbReference type="GO" id="GO:0001514">
    <property type="term" value="P:selenocysteine incorporation"/>
    <property type="evidence" value="ECO:0007669"/>
    <property type="project" value="TreeGrafter"/>
</dbReference>
<dbReference type="Proteomes" id="UP000663855">
    <property type="component" value="Unassembled WGS sequence"/>
</dbReference>
<feature type="compositionally biased region" description="Low complexity" evidence="18">
    <location>
        <begin position="534"/>
        <end position="544"/>
    </location>
</feature>
<dbReference type="GO" id="GO:0005737">
    <property type="term" value="C:cytoplasm"/>
    <property type="evidence" value="ECO:0007669"/>
    <property type="project" value="UniProtKB-SubCell"/>
</dbReference>
<dbReference type="AlphaFoldDB" id="A0A815PW27"/>
<dbReference type="Gene3D" id="2.40.30.10">
    <property type="entry name" value="Translation factors"/>
    <property type="match status" value="2"/>
</dbReference>
<dbReference type="FunFam" id="2.40.30.10:FF:000052">
    <property type="entry name" value="Selenocysteine-specific elongation factor EF-Sec"/>
    <property type="match status" value="1"/>
</dbReference>
<evidence type="ECO:0000256" key="3">
    <source>
        <dbReference type="ARBA" id="ARBA00004123"/>
    </source>
</evidence>
<evidence type="ECO:0000256" key="15">
    <source>
        <dbReference type="ARBA" id="ARBA00054716"/>
    </source>
</evidence>
<evidence type="ECO:0000256" key="1">
    <source>
        <dbReference type="ARBA" id="ARBA00001936"/>
    </source>
</evidence>
<dbReference type="InterPro" id="IPR027417">
    <property type="entry name" value="P-loop_NTPase"/>
</dbReference>
<dbReference type="InterPro" id="IPR009000">
    <property type="entry name" value="Transl_B-barrel_sf"/>
</dbReference>
<evidence type="ECO:0000256" key="10">
    <source>
        <dbReference type="ARBA" id="ARBA00022801"/>
    </source>
</evidence>
<keyword evidence="11" id="KW-0648">Protein biosynthesis</keyword>
<comment type="catalytic activity">
    <reaction evidence="14">
        <text>GTP + H2O = GDP + phosphate + H(+)</text>
        <dbReference type="Rhea" id="RHEA:19669"/>
        <dbReference type="ChEBI" id="CHEBI:15377"/>
        <dbReference type="ChEBI" id="CHEBI:15378"/>
        <dbReference type="ChEBI" id="CHEBI:37565"/>
        <dbReference type="ChEBI" id="CHEBI:43474"/>
        <dbReference type="ChEBI" id="CHEBI:58189"/>
    </reaction>
    <physiologicalReaction direction="left-to-right" evidence="14">
        <dbReference type="Rhea" id="RHEA:19670"/>
    </physiologicalReaction>
</comment>
<dbReference type="GO" id="GO:0003746">
    <property type="term" value="F:translation elongation factor activity"/>
    <property type="evidence" value="ECO:0007669"/>
    <property type="project" value="TreeGrafter"/>
</dbReference>
<dbReference type="NCBIfam" id="TIGR00231">
    <property type="entry name" value="small_GTP"/>
    <property type="match status" value="1"/>
</dbReference>
<feature type="domain" description="Tr-type G" evidence="19">
    <location>
        <begin position="3"/>
        <end position="191"/>
    </location>
</feature>
<keyword evidence="9" id="KW-0547">Nucleotide-binding</keyword>
<dbReference type="PROSITE" id="PS51722">
    <property type="entry name" value="G_TR_2"/>
    <property type="match status" value="1"/>
</dbReference>
<dbReference type="GO" id="GO:0005525">
    <property type="term" value="F:GTP binding"/>
    <property type="evidence" value="ECO:0007669"/>
    <property type="project" value="UniProtKB-KW"/>
</dbReference>
<dbReference type="InterPro" id="IPR000795">
    <property type="entry name" value="T_Tr_GTP-bd_dom"/>
</dbReference>